<evidence type="ECO:0000259" key="2">
    <source>
        <dbReference type="SMART" id="SM00093"/>
    </source>
</evidence>
<evidence type="ECO:0000256" key="1">
    <source>
        <dbReference type="RuleBase" id="RU000411"/>
    </source>
</evidence>
<dbReference type="Gene3D" id="3.30.497.10">
    <property type="entry name" value="Antithrombin, subunit I, domain 2"/>
    <property type="match status" value="1"/>
</dbReference>
<dbReference type="PANTHER" id="PTHR11461:SF211">
    <property type="entry name" value="GH10112P-RELATED"/>
    <property type="match status" value="1"/>
</dbReference>
<evidence type="ECO:0000313" key="3">
    <source>
        <dbReference type="EMBL" id="MEU6821428.1"/>
    </source>
</evidence>
<comment type="caution">
    <text evidence="3">The sequence shown here is derived from an EMBL/GenBank/DDBJ whole genome shotgun (WGS) entry which is preliminary data.</text>
</comment>
<dbReference type="Pfam" id="PF00079">
    <property type="entry name" value="Serpin"/>
    <property type="match status" value="2"/>
</dbReference>
<dbReference type="EMBL" id="JBEYXV010000005">
    <property type="protein sequence ID" value="MEU6821428.1"/>
    <property type="molecule type" value="Genomic_DNA"/>
</dbReference>
<evidence type="ECO:0000313" key="4">
    <source>
        <dbReference type="Proteomes" id="UP001551176"/>
    </source>
</evidence>
<reference evidence="3 4" key="1">
    <citation type="submission" date="2024-06" db="EMBL/GenBank/DDBJ databases">
        <title>The Natural Products Discovery Center: Release of the First 8490 Sequenced Strains for Exploring Actinobacteria Biosynthetic Diversity.</title>
        <authorList>
            <person name="Kalkreuter E."/>
            <person name="Kautsar S.A."/>
            <person name="Yang D."/>
            <person name="Bader C.D."/>
            <person name="Teijaro C.N."/>
            <person name="Fluegel L."/>
            <person name="Davis C.M."/>
            <person name="Simpson J.R."/>
            <person name="Lauterbach L."/>
            <person name="Steele A.D."/>
            <person name="Gui C."/>
            <person name="Meng S."/>
            <person name="Li G."/>
            <person name="Viehrig K."/>
            <person name="Ye F."/>
            <person name="Su P."/>
            <person name="Kiefer A.F."/>
            <person name="Nichols A."/>
            <person name="Cepeda A.J."/>
            <person name="Yan W."/>
            <person name="Fan B."/>
            <person name="Jiang Y."/>
            <person name="Adhikari A."/>
            <person name="Zheng C.-J."/>
            <person name="Schuster L."/>
            <person name="Cowan T.M."/>
            <person name="Smanski M.J."/>
            <person name="Chevrette M.G."/>
            <person name="De Carvalho L.P.S."/>
            <person name="Shen B."/>
        </authorList>
    </citation>
    <scope>NUCLEOTIDE SEQUENCE [LARGE SCALE GENOMIC DNA]</scope>
    <source>
        <strain evidence="3 4">NPDC046838</strain>
    </source>
</reference>
<organism evidence="3 4">
    <name type="scientific">Streptomyces atriruber</name>
    <dbReference type="NCBI Taxonomy" id="545121"/>
    <lineage>
        <taxon>Bacteria</taxon>
        <taxon>Bacillati</taxon>
        <taxon>Actinomycetota</taxon>
        <taxon>Actinomycetes</taxon>
        <taxon>Kitasatosporales</taxon>
        <taxon>Streptomycetaceae</taxon>
        <taxon>Streptomyces</taxon>
    </lineage>
</organism>
<dbReference type="Proteomes" id="UP001551176">
    <property type="component" value="Unassembled WGS sequence"/>
</dbReference>
<name>A0ABV3BKA7_9ACTN</name>
<dbReference type="Gene3D" id="2.30.39.10">
    <property type="entry name" value="Alpha-1-antitrypsin, domain 1"/>
    <property type="match status" value="1"/>
</dbReference>
<keyword evidence="4" id="KW-1185">Reference proteome</keyword>
<dbReference type="InterPro" id="IPR023796">
    <property type="entry name" value="Serpin_dom"/>
</dbReference>
<dbReference type="InterPro" id="IPR036186">
    <property type="entry name" value="Serpin_sf"/>
</dbReference>
<protein>
    <submittedName>
        <fullName evidence="3">Serpin family protein</fullName>
    </submittedName>
</protein>
<dbReference type="RefSeq" id="WP_359347611.1">
    <property type="nucleotide sequence ID" value="NZ_JBEYXV010000005.1"/>
</dbReference>
<sequence>MTREAVYGASVQGFAERWLPELERSAEGGDGAGDFVCSPVGMWLALASVAAGARGETADELRELLGVAGPGAARAVTDGARALAGTDALGVATRVWSRVPVYREYREALPDIGFGPMDPAAADAWVREATDGMIERLPVVITPDTLLLLVNALVLRTRWESPFEGAGTSDAAFTDAAGVEHQVPTMRRPVGAGDAWAVDGVGADAAARSTARSEARVVARVVEMRGAARAGGAAPVRVRFVLGEPGAGPAAVLPLAWAPRARRSAIDAEQVTMALPRLALRTRTDATDQLAALGVRWSMSDAADFSGMSPERLAISQVVQEAVVRIAELGVEAAAVTAVPMAPGGAYRPRRIERVAFDRPFGVVVLDGAGEVPLFAAWQAGCPGGPGV</sequence>
<dbReference type="InterPro" id="IPR042185">
    <property type="entry name" value="Serpin_sf_2"/>
</dbReference>
<dbReference type="SUPFAM" id="SSF56574">
    <property type="entry name" value="Serpins"/>
    <property type="match status" value="2"/>
</dbReference>
<proteinExistence type="inferred from homology"/>
<feature type="domain" description="Serpin" evidence="2">
    <location>
        <begin position="19"/>
        <end position="375"/>
    </location>
</feature>
<dbReference type="InterPro" id="IPR042178">
    <property type="entry name" value="Serpin_sf_1"/>
</dbReference>
<comment type="similarity">
    <text evidence="1">Belongs to the serpin family.</text>
</comment>
<dbReference type="SMART" id="SM00093">
    <property type="entry name" value="SERPIN"/>
    <property type="match status" value="1"/>
</dbReference>
<accession>A0ABV3BKA7</accession>
<gene>
    <name evidence="3" type="ORF">ABZ921_12420</name>
</gene>
<dbReference type="PANTHER" id="PTHR11461">
    <property type="entry name" value="SERINE PROTEASE INHIBITOR, SERPIN"/>
    <property type="match status" value="1"/>
</dbReference>
<dbReference type="InterPro" id="IPR000215">
    <property type="entry name" value="Serpin_fam"/>
</dbReference>